<dbReference type="AlphaFoldDB" id="A0A0V0Z6F1"/>
<keyword evidence="1" id="KW-0812">Transmembrane</keyword>
<evidence type="ECO:0000313" key="3">
    <source>
        <dbReference type="Proteomes" id="UP000054783"/>
    </source>
</evidence>
<gene>
    <name evidence="2" type="ORF">T12_8716</name>
</gene>
<dbReference type="EMBL" id="JYDQ01000385">
    <property type="protein sequence ID" value="KRY07932.1"/>
    <property type="molecule type" value="Genomic_DNA"/>
</dbReference>
<comment type="caution">
    <text evidence="2">The sequence shown here is derived from an EMBL/GenBank/DDBJ whole genome shotgun (WGS) entry which is preliminary data.</text>
</comment>
<evidence type="ECO:0000313" key="2">
    <source>
        <dbReference type="EMBL" id="KRY07932.1"/>
    </source>
</evidence>
<keyword evidence="1" id="KW-1133">Transmembrane helix</keyword>
<organism evidence="2 3">
    <name type="scientific">Trichinella patagoniensis</name>
    <dbReference type="NCBI Taxonomy" id="990121"/>
    <lineage>
        <taxon>Eukaryota</taxon>
        <taxon>Metazoa</taxon>
        <taxon>Ecdysozoa</taxon>
        <taxon>Nematoda</taxon>
        <taxon>Enoplea</taxon>
        <taxon>Dorylaimia</taxon>
        <taxon>Trichinellida</taxon>
        <taxon>Trichinellidae</taxon>
        <taxon>Trichinella</taxon>
    </lineage>
</organism>
<keyword evidence="3" id="KW-1185">Reference proteome</keyword>
<feature type="non-terminal residue" evidence="2">
    <location>
        <position position="1"/>
    </location>
</feature>
<keyword evidence="1" id="KW-0472">Membrane</keyword>
<name>A0A0V0Z6F1_9BILA</name>
<reference evidence="2 3" key="1">
    <citation type="submission" date="2015-01" db="EMBL/GenBank/DDBJ databases">
        <title>Evolution of Trichinella species and genotypes.</title>
        <authorList>
            <person name="Korhonen P.K."/>
            <person name="Edoardo P."/>
            <person name="Giuseppe L.R."/>
            <person name="Gasser R.B."/>
        </authorList>
    </citation>
    <scope>NUCLEOTIDE SEQUENCE [LARGE SCALE GENOMIC DNA]</scope>
    <source>
        <strain evidence="2">ISS2496</strain>
    </source>
</reference>
<dbReference type="Proteomes" id="UP000054783">
    <property type="component" value="Unassembled WGS sequence"/>
</dbReference>
<proteinExistence type="predicted"/>
<protein>
    <submittedName>
        <fullName evidence="2">Uncharacterized protein</fullName>
    </submittedName>
</protein>
<feature type="transmembrane region" description="Helical" evidence="1">
    <location>
        <begin position="35"/>
        <end position="54"/>
    </location>
</feature>
<accession>A0A0V0Z6F1</accession>
<evidence type="ECO:0000256" key="1">
    <source>
        <dbReference type="SAM" id="Phobius"/>
    </source>
</evidence>
<sequence length="82" mass="9177">LLLGWRWSSVGWSRHCRNFSNSDSKRSKRLSKLPLSELTALMAVVGWTAAIWSVNSRSWKVTKAVQMGSGILLRNNDPTTSS</sequence>